<dbReference type="GO" id="GO:0050660">
    <property type="term" value="F:flavin adenine dinucleotide binding"/>
    <property type="evidence" value="ECO:0007669"/>
    <property type="project" value="InterPro"/>
</dbReference>
<dbReference type="InterPro" id="IPR013785">
    <property type="entry name" value="Aldolase_TIM"/>
</dbReference>
<proteinExistence type="predicted"/>
<evidence type="ECO:0000256" key="6">
    <source>
        <dbReference type="ARBA" id="ARBA00022857"/>
    </source>
</evidence>
<dbReference type="InterPro" id="IPR035587">
    <property type="entry name" value="DUS-like_FMN-bd"/>
</dbReference>
<name>A0A7S3A364_9RHOD</name>
<reference evidence="10" key="1">
    <citation type="submission" date="2021-01" db="EMBL/GenBank/DDBJ databases">
        <authorList>
            <person name="Corre E."/>
            <person name="Pelletier E."/>
            <person name="Niang G."/>
            <person name="Scheremetjew M."/>
            <person name="Finn R."/>
            <person name="Kale V."/>
            <person name="Holt S."/>
            <person name="Cochrane G."/>
            <person name="Meng A."/>
            <person name="Brown T."/>
            <person name="Cohen L."/>
        </authorList>
    </citation>
    <scope>NUCLEOTIDE SEQUENCE</scope>
    <source>
        <strain evidence="10">CCMP 769</strain>
    </source>
</reference>
<dbReference type="SUPFAM" id="SSF51395">
    <property type="entry name" value="FMN-linked oxidoreductases"/>
    <property type="match status" value="1"/>
</dbReference>
<dbReference type="PROSITE" id="PS01136">
    <property type="entry name" value="UPF0034"/>
    <property type="match status" value="1"/>
</dbReference>
<dbReference type="PANTHER" id="PTHR42907:SF1">
    <property type="entry name" value="FMN-LINKED OXIDOREDUCTASES SUPERFAMILY PROTEIN"/>
    <property type="match status" value="1"/>
</dbReference>
<evidence type="ECO:0000256" key="4">
    <source>
        <dbReference type="ARBA" id="ARBA00022643"/>
    </source>
</evidence>
<evidence type="ECO:0000259" key="9">
    <source>
        <dbReference type="Pfam" id="PF01207"/>
    </source>
</evidence>
<dbReference type="InterPro" id="IPR018517">
    <property type="entry name" value="tRNA_hU_synthase_CS"/>
</dbReference>
<evidence type="ECO:0000313" key="10">
    <source>
        <dbReference type="EMBL" id="CAE0058790.1"/>
    </source>
</evidence>
<evidence type="ECO:0000256" key="2">
    <source>
        <dbReference type="ARBA" id="ARBA00022555"/>
    </source>
</evidence>
<protein>
    <recommendedName>
        <fullName evidence="9">DUS-like FMN-binding domain-containing protein</fullName>
    </recommendedName>
</protein>
<dbReference type="InterPro" id="IPR004653">
    <property type="entry name" value="DusA"/>
</dbReference>
<keyword evidence="3" id="KW-0285">Flavoprotein</keyword>
<gene>
    <name evidence="10" type="ORF">RMAR00112_LOCUS26855</name>
    <name evidence="11" type="ORF">RMAR00112_LOCUS26856</name>
</gene>
<dbReference type="AlphaFoldDB" id="A0A7S3A364"/>
<evidence type="ECO:0000256" key="5">
    <source>
        <dbReference type="ARBA" id="ARBA00022694"/>
    </source>
</evidence>
<dbReference type="PANTHER" id="PTHR42907">
    <property type="entry name" value="FMN-LINKED OXIDOREDUCTASES SUPERFAMILY PROTEIN"/>
    <property type="match status" value="1"/>
</dbReference>
<dbReference type="GO" id="GO:0017150">
    <property type="term" value="F:tRNA dihydrouridine synthase activity"/>
    <property type="evidence" value="ECO:0007669"/>
    <property type="project" value="InterPro"/>
</dbReference>
<keyword evidence="8" id="KW-0560">Oxidoreductase</keyword>
<dbReference type="EMBL" id="HBHW01034913">
    <property type="protein sequence ID" value="CAE0058791.1"/>
    <property type="molecule type" value="Transcribed_RNA"/>
</dbReference>
<organism evidence="10">
    <name type="scientific">Rhodosorus marinus</name>
    <dbReference type="NCBI Taxonomy" id="101924"/>
    <lineage>
        <taxon>Eukaryota</taxon>
        <taxon>Rhodophyta</taxon>
        <taxon>Stylonematophyceae</taxon>
        <taxon>Stylonematales</taxon>
        <taxon>Stylonemataceae</taxon>
        <taxon>Rhodosorus</taxon>
    </lineage>
</organism>
<evidence type="ECO:0000313" key="11">
    <source>
        <dbReference type="EMBL" id="CAE0058791.1"/>
    </source>
</evidence>
<dbReference type="GO" id="GO:0000049">
    <property type="term" value="F:tRNA binding"/>
    <property type="evidence" value="ECO:0007669"/>
    <property type="project" value="UniProtKB-KW"/>
</dbReference>
<keyword evidence="7" id="KW-0694">RNA-binding</keyword>
<feature type="domain" description="DUS-like FMN-binding" evidence="9">
    <location>
        <begin position="48"/>
        <end position="281"/>
    </location>
</feature>
<keyword evidence="4" id="KW-0288">FMN</keyword>
<evidence type="ECO:0000256" key="1">
    <source>
        <dbReference type="ARBA" id="ARBA00001917"/>
    </source>
</evidence>
<evidence type="ECO:0000256" key="8">
    <source>
        <dbReference type="ARBA" id="ARBA00023002"/>
    </source>
</evidence>
<dbReference type="Gene3D" id="3.20.20.70">
    <property type="entry name" value="Aldolase class I"/>
    <property type="match status" value="1"/>
</dbReference>
<dbReference type="NCBIfam" id="NF008774">
    <property type="entry name" value="PRK11815.1"/>
    <property type="match status" value="1"/>
</dbReference>
<keyword evidence="6" id="KW-0521">NADP</keyword>
<keyword evidence="2" id="KW-0820">tRNA-binding</keyword>
<evidence type="ECO:0000256" key="7">
    <source>
        <dbReference type="ARBA" id="ARBA00022884"/>
    </source>
</evidence>
<dbReference type="CDD" id="cd02801">
    <property type="entry name" value="DUS_like_FMN"/>
    <property type="match status" value="1"/>
</dbReference>
<keyword evidence="5" id="KW-0819">tRNA processing</keyword>
<dbReference type="Gene3D" id="1.20.120.1460">
    <property type="match status" value="1"/>
</dbReference>
<dbReference type="EMBL" id="HBHW01034912">
    <property type="protein sequence ID" value="CAE0058790.1"/>
    <property type="molecule type" value="Transcribed_RNA"/>
</dbReference>
<sequence>MEHGKFRTSGIVGCYGFVKVCCGTVARRGRTMVMGRRMDGEFADKFSVAPMMDVTDRHFNTFARSISKHATLWSEMLVDSTAIYNPERTERFFKLGEDVRVGPTVLQLGGSDPNKLAQAASYVQDFGYDEINLNCGCPSDRVSGKGCFGAALMKTPDLVADITARMSAAVRETVPISVKCRIGVDDIDSYESLRHFIETVSSKGGVKRFVIHARKAILKGLSPAQNRSIPPLKYDYVYRLIDEFPDLYFTINGGVQDLNQVEEHLAQGAHGVMLGRAARDRIWDVLGGVDARVYGDLDKGKSRREIIFDYAEYADREFENVKRVSKVVLVKPFISAFHGEDNGRLFRQAISNNIRTMSIYESVSHAFKFLDDEVLDRLPGQQKPERALAWPPGNAELETVAGTS</sequence>
<accession>A0A7S3A364</accession>
<comment type="cofactor">
    <cofactor evidence="1">
        <name>FMN</name>
        <dbReference type="ChEBI" id="CHEBI:58210"/>
    </cofactor>
</comment>
<dbReference type="Pfam" id="PF01207">
    <property type="entry name" value="Dus"/>
    <property type="match status" value="1"/>
</dbReference>
<evidence type="ECO:0000256" key="3">
    <source>
        <dbReference type="ARBA" id="ARBA00022630"/>
    </source>
</evidence>